<sequence length="583" mass="67006">MLWRRVLVRHRAKLVAVVFLVVIFTHIAYIRPQKSLVSQNNSYSEQKAPVSGDKDGIKESIQRSIRDYRVFFDGLEEYKITAPSIKGQYKDKKAPEVFSTADDILLSKEVLENVLDIPDETYQQLKTSHSRYVDEQINKLTENYGLSTFGNILKTDPEWGTYQGSAGYVMVGGHQFSWLSYLNIRQLRSTGSKLPVELFIASDAEYEPEFCEKVLPRLNARCNRFNPDFIKELGDRFNLGGFQFKMLAVLSSRFENVMYLDSDNLPARNPDGIFESDLYKKHQMILWPDAWARTTNPKFYEIAGIDVKPNKIRYSAYDKKEAEKAGESSVRPPSAYDFTNSNFHDFEGTIPNPTSEAGAFVINKTSHLKTLLLCLYYNVFGPDYYYPLFTQGSAGEGDKETFIAAAHVMNEPWFQTLKQFKWVGYFRKSKGGFDSKALGHYDPVQSATDADKDIDFMFMHLSYPKYYWSWLSDNHELYDSDEHVRMYESIYDNVGYDFDLRVLYSFTSGLCPNLFNEDGSVVVGPKEAHKNKDYMGPYLRYAQPTAQISALCKELFIPHIKWLLETTKYPNSISPFPGSDPIA</sequence>
<organism evidence="11 12">
    <name type="scientific">Meyerozyma guilliermondii (strain ATCC 6260 / CBS 566 / DSM 6381 / JCM 1539 / NBRC 10279 / NRRL Y-324)</name>
    <name type="common">Yeast</name>
    <name type="synonym">Candida guilliermondii</name>
    <dbReference type="NCBI Taxonomy" id="294746"/>
    <lineage>
        <taxon>Eukaryota</taxon>
        <taxon>Fungi</taxon>
        <taxon>Dikarya</taxon>
        <taxon>Ascomycota</taxon>
        <taxon>Saccharomycotina</taxon>
        <taxon>Pichiomycetes</taxon>
        <taxon>Debaryomycetaceae</taxon>
        <taxon>Meyerozyma</taxon>
    </lineage>
</organism>
<evidence type="ECO:0000256" key="2">
    <source>
        <dbReference type="ARBA" id="ARBA00004922"/>
    </source>
</evidence>
<dbReference type="InterPro" id="IPR029044">
    <property type="entry name" value="Nucleotide-diphossugar_trans"/>
</dbReference>
<evidence type="ECO:0000256" key="5">
    <source>
        <dbReference type="ARBA" id="ARBA00022692"/>
    </source>
</evidence>
<dbReference type="OrthoDB" id="430354at2759"/>
<dbReference type="HOGENOM" id="CLU_013298_2_0_1"/>
<dbReference type="EMBL" id="CH408162">
    <property type="protein sequence ID" value="EDK41709.2"/>
    <property type="molecule type" value="Genomic_DNA"/>
</dbReference>
<evidence type="ECO:0000256" key="9">
    <source>
        <dbReference type="ARBA" id="ARBA00023136"/>
    </source>
</evidence>
<dbReference type="KEGG" id="pgu:PGUG_05807"/>
<evidence type="ECO:0008006" key="13">
    <source>
        <dbReference type="Google" id="ProtNLM"/>
    </source>
</evidence>
<dbReference type="Pfam" id="PF11051">
    <property type="entry name" value="Mannosyl_trans3"/>
    <property type="match status" value="1"/>
</dbReference>
<dbReference type="VEuPathDB" id="FungiDB:PGUG_05807"/>
<reference evidence="11 12" key="1">
    <citation type="journal article" date="2009" name="Nature">
        <title>Evolution of pathogenicity and sexual reproduction in eight Candida genomes.</title>
        <authorList>
            <person name="Butler G."/>
            <person name="Rasmussen M.D."/>
            <person name="Lin M.F."/>
            <person name="Santos M.A."/>
            <person name="Sakthikumar S."/>
            <person name="Munro C.A."/>
            <person name="Rheinbay E."/>
            <person name="Grabherr M."/>
            <person name="Forche A."/>
            <person name="Reedy J.L."/>
            <person name="Agrafioti I."/>
            <person name="Arnaud M.B."/>
            <person name="Bates S."/>
            <person name="Brown A.J."/>
            <person name="Brunke S."/>
            <person name="Costanzo M.C."/>
            <person name="Fitzpatrick D.A."/>
            <person name="de Groot P.W."/>
            <person name="Harris D."/>
            <person name="Hoyer L.L."/>
            <person name="Hube B."/>
            <person name="Klis F.M."/>
            <person name="Kodira C."/>
            <person name="Lennard N."/>
            <person name="Logue M.E."/>
            <person name="Martin R."/>
            <person name="Neiman A.M."/>
            <person name="Nikolaou E."/>
            <person name="Quail M.A."/>
            <person name="Quinn J."/>
            <person name="Santos M.C."/>
            <person name="Schmitzberger F.F."/>
            <person name="Sherlock G."/>
            <person name="Shah P."/>
            <person name="Silverstein K.A."/>
            <person name="Skrzypek M.S."/>
            <person name="Soll D."/>
            <person name="Staggs R."/>
            <person name="Stansfield I."/>
            <person name="Stumpf M.P."/>
            <person name="Sudbery P.E."/>
            <person name="Srikantha T."/>
            <person name="Zeng Q."/>
            <person name="Berman J."/>
            <person name="Berriman M."/>
            <person name="Heitman J."/>
            <person name="Gow N.A."/>
            <person name="Lorenz M.C."/>
            <person name="Birren B.W."/>
            <person name="Kellis M."/>
            <person name="Cuomo C.A."/>
        </authorList>
    </citation>
    <scope>NUCLEOTIDE SEQUENCE [LARGE SCALE GENOMIC DNA]</scope>
    <source>
        <strain evidence="12">ATCC 6260 / CBS 566 / DSM 6381 / JCM 1539 / NBRC 10279 / NRRL Y-324</strain>
    </source>
</reference>
<keyword evidence="5 10" id="KW-0812">Transmembrane</keyword>
<dbReference type="eggNOG" id="ENOG502RGFY">
    <property type="taxonomic scope" value="Eukaryota"/>
</dbReference>
<dbReference type="GO" id="GO:0046354">
    <property type="term" value="P:mannan biosynthetic process"/>
    <property type="evidence" value="ECO:0007669"/>
    <property type="project" value="TreeGrafter"/>
</dbReference>
<keyword evidence="9 10" id="KW-0472">Membrane</keyword>
<evidence type="ECO:0000256" key="7">
    <source>
        <dbReference type="ARBA" id="ARBA00022989"/>
    </source>
</evidence>
<comment type="pathway">
    <text evidence="2">Protein modification; protein glycosylation.</text>
</comment>
<evidence type="ECO:0000313" key="12">
    <source>
        <dbReference type="Proteomes" id="UP000001997"/>
    </source>
</evidence>
<dbReference type="GO" id="GO:0000139">
    <property type="term" value="C:Golgi membrane"/>
    <property type="evidence" value="ECO:0007669"/>
    <property type="project" value="UniProtKB-SubCell"/>
</dbReference>
<evidence type="ECO:0000256" key="4">
    <source>
        <dbReference type="ARBA" id="ARBA00022679"/>
    </source>
</evidence>
<dbReference type="OMA" id="YQYKMLA"/>
<keyword evidence="8" id="KW-0333">Golgi apparatus</keyword>
<evidence type="ECO:0000313" key="11">
    <source>
        <dbReference type="EMBL" id="EDK41709.2"/>
    </source>
</evidence>
<dbReference type="Proteomes" id="UP000001997">
    <property type="component" value="Unassembled WGS sequence"/>
</dbReference>
<keyword evidence="4" id="KW-0808">Transferase</keyword>
<name>A5DRA6_PICGU</name>
<feature type="transmembrane region" description="Helical" evidence="10">
    <location>
        <begin position="12"/>
        <end position="30"/>
    </location>
</feature>
<evidence type="ECO:0000256" key="8">
    <source>
        <dbReference type="ARBA" id="ARBA00023034"/>
    </source>
</evidence>
<protein>
    <recommendedName>
        <fullName evidence="13">Alpha-1,2-mannosyltransferase MNN2</fullName>
    </recommendedName>
</protein>
<dbReference type="STRING" id="294746.A5DRA6"/>
<evidence type="ECO:0000256" key="1">
    <source>
        <dbReference type="ARBA" id="ARBA00004323"/>
    </source>
</evidence>
<dbReference type="InParanoid" id="A5DRA6"/>
<dbReference type="AlphaFoldDB" id="A5DRA6"/>
<gene>
    <name evidence="11" type="ORF">PGUG_05807</name>
</gene>
<keyword evidence="6" id="KW-0735">Signal-anchor</keyword>
<dbReference type="PANTHER" id="PTHR31646:SF1">
    <property type="entry name" value="ALPHA-1,2-MANNOSYLTRANSFERASE MNN2"/>
    <property type="match status" value="1"/>
</dbReference>
<dbReference type="InterPro" id="IPR022751">
    <property type="entry name" value="Alpha_mannosyltransferase"/>
</dbReference>
<dbReference type="PANTHER" id="PTHR31646">
    <property type="entry name" value="ALPHA-1,2-MANNOSYLTRANSFERASE MNN2"/>
    <property type="match status" value="1"/>
</dbReference>
<keyword evidence="12" id="KW-1185">Reference proteome</keyword>
<dbReference type="SUPFAM" id="SSF53448">
    <property type="entry name" value="Nucleotide-diphospho-sugar transferases"/>
    <property type="match status" value="1"/>
</dbReference>
<dbReference type="GO" id="GO:0000026">
    <property type="term" value="F:alpha-1,2-mannosyltransferase activity"/>
    <property type="evidence" value="ECO:0007669"/>
    <property type="project" value="TreeGrafter"/>
</dbReference>
<dbReference type="GeneID" id="5123980"/>
<proteinExistence type="inferred from homology"/>
<comment type="subcellular location">
    <subcellularLocation>
        <location evidence="1">Golgi apparatus membrane</location>
        <topology evidence="1">Single-pass type II membrane protein</topology>
    </subcellularLocation>
</comment>
<dbReference type="UniPathway" id="UPA00378"/>
<keyword evidence="7 10" id="KW-1133">Transmembrane helix</keyword>
<evidence type="ECO:0000256" key="10">
    <source>
        <dbReference type="SAM" id="Phobius"/>
    </source>
</evidence>
<accession>A5DRA6</accession>
<evidence type="ECO:0000256" key="3">
    <source>
        <dbReference type="ARBA" id="ARBA00009105"/>
    </source>
</evidence>
<dbReference type="RefSeq" id="XP_001482044.2">
    <property type="nucleotide sequence ID" value="XM_001481994.1"/>
</dbReference>
<evidence type="ECO:0000256" key="6">
    <source>
        <dbReference type="ARBA" id="ARBA00022968"/>
    </source>
</evidence>
<comment type="similarity">
    <text evidence="3">Belongs to the MNN1/MNT family.</text>
</comment>